<dbReference type="RefSeq" id="WP_281462811.1">
    <property type="nucleotide sequence ID" value="NZ_JASBAN010000001.1"/>
</dbReference>
<keyword evidence="2 5" id="KW-0328">Glycosyltransferase</keyword>
<dbReference type="InterPro" id="IPR001173">
    <property type="entry name" value="Glyco_trans_2-like"/>
</dbReference>
<dbReference type="Gene3D" id="3.90.550.10">
    <property type="entry name" value="Spore Coat Polysaccharide Biosynthesis Protein SpsA, Chain A"/>
    <property type="match status" value="1"/>
</dbReference>
<dbReference type="Proteomes" id="UP001431775">
    <property type="component" value="Unassembled WGS sequence"/>
</dbReference>
<evidence type="ECO:0000256" key="2">
    <source>
        <dbReference type="ARBA" id="ARBA00022676"/>
    </source>
</evidence>
<feature type="domain" description="Glycosyltransferase 2-like" evidence="4">
    <location>
        <begin position="5"/>
        <end position="172"/>
    </location>
</feature>
<evidence type="ECO:0000256" key="3">
    <source>
        <dbReference type="ARBA" id="ARBA00022679"/>
    </source>
</evidence>
<comment type="caution">
    <text evidence="5">The sequence shown here is derived from an EMBL/GenBank/DDBJ whole genome shotgun (WGS) entry which is preliminary data.</text>
</comment>
<dbReference type="Pfam" id="PF00535">
    <property type="entry name" value="Glycos_transf_2"/>
    <property type="match status" value="1"/>
</dbReference>
<reference evidence="5" key="1">
    <citation type="submission" date="2023-05" db="EMBL/GenBank/DDBJ databases">
        <title>Whole genome sequence of Commensalibacter sp.</title>
        <authorList>
            <person name="Charoenyingcharoen P."/>
            <person name="Yukphan P."/>
        </authorList>
    </citation>
    <scope>NUCLEOTIDE SEQUENCE</scope>
    <source>
        <strain evidence="5">TBRC 10068</strain>
    </source>
</reference>
<dbReference type="SUPFAM" id="SSF53448">
    <property type="entry name" value="Nucleotide-diphospho-sugar transferases"/>
    <property type="match status" value="1"/>
</dbReference>
<evidence type="ECO:0000313" key="5">
    <source>
        <dbReference type="EMBL" id="MDI2113196.1"/>
    </source>
</evidence>
<dbReference type="InterPro" id="IPR029044">
    <property type="entry name" value="Nucleotide-diphossugar_trans"/>
</dbReference>
<gene>
    <name evidence="5" type="ORF">QJV33_07895</name>
</gene>
<dbReference type="EC" id="2.4.-.-" evidence="5"/>
<dbReference type="EMBL" id="JASBAN010000001">
    <property type="protein sequence ID" value="MDI2113196.1"/>
    <property type="molecule type" value="Genomic_DNA"/>
</dbReference>
<evidence type="ECO:0000256" key="1">
    <source>
        <dbReference type="ARBA" id="ARBA00006739"/>
    </source>
</evidence>
<keyword evidence="3 5" id="KW-0808">Transferase</keyword>
<evidence type="ECO:0000259" key="4">
    <source>
        <dbReference type="Pfam" id="PF00535"/>
    </source>
</evidence>
<sequence>MNCTALIVTYNRLTQLQECLKATLLLSFNHIVVVNNASTDNTARWLSTQQDPRLHILTTTKNSGGAGGFRHGSQFIADTLDTEWVFFYDDDAYPAIDLLDQFNALDKLDYQIFSSKVLLPSGAICKMNVPYKKVPYTIYETLLYGIKPDNFLPNFSWPEEVETFSFVGAVLHHNILRQYTDLIDDHLFLYFDDVLFSYHLSQLGYKILFSPNLIFTHDTSININIYRNKKIYYMVRNLVFLQKSQYPPFSKFSIFLRIIRILILCICRGRNIHSILYTLKGIKDGFLYKKPK</sequence>
<dbReference type="PANTHER" id="PTHR43179">
    <property type="entry name" value="RHAMNOSYLTRANSFERASE WBBL"/>
    <property type="match status" value="1"/>
</dbReference>
<keyword evidence="6" id="KW-1185">Reference proteome</keyword>
<proteinExistence type="inferred from homology"/>
<dbReference type="PANTHER" id="PTHR43179:SF12">
    <property type="entry name" value="GALACTOFURANOSYLTRANSFERASE GLFT2"/>
    <property type="match status" value="1"/>
</dbReference>
<organism evidence="5 6">
    <name type="scientific">Commensalibacter nepenthis</name>
    <dbReference type="NCBI Taxonomy" id="3043872"/>
    <lineage>
        <taxon>Bacteria</taxon>
        <taxon>Pseudomonadati</taxon>
        <taxon>Pseudomonadota</taxon>
        <taxon>Alphaproteobacteria</taxon>
        <taxon>Acetobacterales</taxon>
        <taxon>Acetobacteraceae</taxon>
    </lineage>
</organism>
<comment type="similarity">
    <text evidence="1">Belongs to the glycosyltransferase 2 family.</text>
</comment>
<name>A0ABT6Q8H5_9PROT</name>
<dbReference type="GO" id="GO:0016757">
    <property type="term" value="F:glycosyltransferase activity"/>
    <property type="evidence" value="ECO:0007669"/>
    <property type="project" value="UniProtKB-KW"/>
</dbReference>
<protein>
    <submittedName>
        <fullName evidence="5">Glycosyltransferase</fullName>
        <ecNumber evidence="5">2.4.-.-</ecNumber>
    </submittedName>
</protein>
<evidence type="ECO:0000313" key="6">
    <source>
        <dbReference type="Proteomes" id="UP001431775"/>
    </source>
</evidence>
<accession>A0ABT6Q8H5</accession>